<name>A0A9D4K814_DREPO</name>
<keyword evidence="2" id="KW-1185">Reference proteome</keyword>
<reference evidence="1" key="1">
    <citation type="journal article" date="2019" name="bioRxiv">
        <title>The Genome of the Zebra Mussel, Dreissena polymorpha: A Resource for Invasive Species Research.</title>
        <authorList>
            <person name="McCartney M.A."/>
            <person name="Auch B."/>
            <person name="Kono T."/>
            <person name="Mallez S."/>
            <person name="Zhang Y."/>
            <person name="Obille A."/>
            <person name="Becker A."/>
            <person name="Abrahante J.E."/>
            <person name="Garbe J."/>
            <person name="Badalamenti J.P."/>
            <person name="Herman A."/>
            <person name="Mangelson H."/>
            <person name="Liachko I."/>
            <person name="Sullivan S."/>
            <person name="Sone E.D."/>
            <person name="Koren S."/>
            <person name="Silverstein K.A.T."/>
            <person name="Beckman K.B."/>
            <person name="Gohl D.M."/>
        </authorList>
    </citation>
    <scope>NUCLEOTIDE SEQUENCE</scope>
    <source>
        <strain evidence="1">Duluth1</strain>
        <tissue evidence="1">Whole animal</tissue>
    </source>
</reference>
<comment type="caution">
    <text evidence="1">The sequence shown here is derived from an EMBL/GenBank/DDBJ whole genome shotgun (WGS) entry which is preliminary data.</text>
</comment>
<dbReference type="AlphaFoldDB" id="A0A9D4K814"/>
<dbReference type="Proteomes" id="UP000828390">
    <property type="component" value="Unassembled WGS sequence"/>
</dbReference>
<protein>
    <submittedName>
        <fullName evidence="1">Uncharacterized protein</fullName>
    </submittedName>
</protein>
<proteinExistence type="predicted"/>
<gene>
    <name evidence="1" type="ORF">DPMN_108163</name>
</gene>
<sequence length="97" mass="10931">MAHKLLLDYSKGRHHFIHIVSPRKNPRGSLSATPNISLDIHRHSSAQADITRRGHIAFSSLKDILSLDNRVLLHKSSSPSLFSSHGMWCPFLDHQTT</sequence>
<accession>A0A9D4K814</accession>
<dbReference type="EMBL" id="JAIWYP010000004">
    <property type="protein sequence ID" value="KAH3834830.1"/>
    <property type="molecule type" value="Genomic_DNA"/>
</dbReference>
<reference evidence="1" key="2">
    <citation type="submission" date="2020-11" db="EMBL/GenBank/DDBJ databases">
        <authorList>
            <person name="McCartney M.A."/>
            <person name="Auch B."/>
            <person name="Kono T."/>
            <person name="Mallez S."/>
            <person name="Becker A."/>
            <person name="Gohl D.M."/>
            <person name="Silverstein K.A.T."/>
            <person name="Koren S."/>
            <person name="Bechman K.B."/>
            <person name="Herman A."/>
            <person name="Abrahante J.E."/>
            <person name="Garbe J."/>
        </authorList>
    </citation>
    <scope>NUCLEOTIDE SEQUENCE</scope>
    <source>
        <strain evidence="1">Duluth1</strain>
        <tissue evidence="1">Whole animal</tissue>
    </source>
</reference>
<evidence type="ECO:0000313" key="1">
    <source>
        <dbReference type="EMBL" id="KAH3834830.1"/>
    </source>
</evidence>
<evidence type="ECO:0000313" key="2">
    <source>
        <dbReference type="Proteomes" id="UP000828390"/>
    </source>
</evidence>
<organism evidence="1 2">
    <name type="scientific">Dreissena polymorpha</name>
    <name type="common">Zebra mussel</name>
    <name type="synonym">Mytilus polymorpha</name>
    <dbReference type="NCBI Taxonomy" id="45954"/>
    <lineage>
        <taxon>Eukaryota</taxon>
        <taxon>Metazoa</taxon>
        <taxon>Spiralia</taxon>
        <taxon>Lophotrochozoa</taxon>
        <taxon>Mollusca</taxon>
        <taxon>Bivalvia</taxon>
        <taxon>Autobranchia</taxon>
        <taxon>Heteroconchia</taxon>
        <taxon>Euheterodonta</taxon>
        <taxon>Imparidentia</taxon>
        <taxon>Neoheterodontei</taxon>
        <taxon>Myida</taxon>
        <taxon>Dreissenoidea</taxon>
        <taxon>Dreissenidae</taxon>
        <taxon>Dreissena</taxon>
    </lineage>
</organism>